<evidence type="ECO:0000256" key="1">
    <source>
        <dbReference type="ARBA" id="ARBA00006484"/>
    </source>
</evidence>
<comment type="similarity">
    <text evidence="1">Belongs to the short-chain dehydrogenases/reductases (SDR) family.</text>
</comment>
<evidence type="ECO:0000313" key="4">
    <source>
        <dbReference type="Proteomes" id="UP000219048"/>
    </source>
</evidence>
<dbReference type="GO" id="GO:0016491">
    <property type="term" value="F:oxidoreductase activity"/>
    <property type="evidence" value="ECO:0007669"/>
    <property type="project" value="UniProtKB-KW"/>
</dbReference>
<dbReference type="InterPro" id="IPR036291">
    <property type="entry name" value="NAD(P)-bd_dom_sf"/>
</dbReference>
<dbReference type="InterPro" id="IPR051122">
    <property type="entry name" value="SDR_DHRS6-like"/>
</dbReference>
<dbReference type="InterPro" id="IPR002347">
    <property type="entry name" value="SDR_fam"/>
</dbReference>
<proteinExistence type="inferred from homology"/>
<organism evidence="3 4">
    <name type="scientific">Flagellimonas pacifica</name>
    <dbReference type="NCBI Taxonomy" id="1247520"/>
    <lineage>
        <taxon>Bacteria</taxon>
        <taxon>Pseudomonadati</taxon>
        <taxon>Bacteroidota</taxon>
        <taxon>Flavobacteriia</taxon>
        <taxon>Flavobacteriales</taxon>
        <taxon>Flavobacteriaceae</taxon>
        <taxon>Flagellimonas</taxon>
    </lineage>
</organism>
<dbReference type="OrthoDB" id="9803333at2"/>
<keyword evidence="4" id="KW-1185">Reference proteome</keyword>
<gene>
    <name evidence="3" type="ORF">SAMN06265377_1816</name>
</gene>
<evidence type="ECO:0000313" key="3">
    <source>
        <dbReference type="EMBL" id="SNY99999.1"/>
    </source>
</evidence>
<dbReference type="PANTHER" id="PTHR43477:SF1">
    <property type="entry name" value="DIHYDROANTICAPSIN 7-DEHYDROGENASE"/>
    <property type="match status" value="1"/>
</dbReference>
<reference evidence="4" key="1">
    <citation type="submission" date="2017-09" db="EMBL/GenBank/DDBJ databases">
        <authorList>
            <person name="Varghese N."/>
            <person name="Submissions S."/>
        </authorList>
    </citation>
    <scope>NUCLEOTIDE SEQUENCE [LARGE SCALE GENOMIC DNA]</scope>
    <source>
        <strain evidence="4">DSM 25885</strain>
    </source>
</reference>
<evidence type="ECO:0000256" key="2">
    <source>
        <dbReference type="ARBA" id="ARBA00023002"/>
    </source>
</evidence>
<dbReference type="EMBL" id="OBEH01000002">
    <property type="protein sequence ID" value="SNY99999.1"/>
    <property type="molecule type" value="Genomic_DNA"/>
</dbReference>
<dbReference type="PRINTS" id="PR00081">
    <property type="entry name" value="GDHRDH"/>
</dbReference>
<dbReference type="Gene3D" id="3.40.50.720">
    <property type="entry name" value="NAD(P)-binding Rossmann-like Domain"/>
    <property type="match status" value="2"/>
</dbReference>
<protein>
    <submittedName>
        <fullName evidence="3">Enoyl-[acyl-carrier protein] reductase I</fullName>
    </submittedName>
</protein>
<sequence length="259" mass="28712">MERTSKWALILGGSSGLGLATAKKLAKHNFGIIVLHRDRKADMALINQEFDEIASKVELHNFNIDAVNPEKKTEVLHKIGERIKGEKINVLVHSIAKGNLKPIHGEENNTLGNQDFHLTIDAMAINLYDWVKTLVTEKLFAHDARVISFTSEGSYKAWENYAAISAAKATLESLTRSIALEFASVGIKANCIQAGMTETKSFKLIPNSDLLREEALKRNPNHRLTTPEDIANVVYLLTRDEAKWITGAVIKVDGGESLR</sequence>
<name>A0A285MS19_9FLAO</name>
<dbReference type="RefSeq" id="WP_097045444.1">
    <property type="nucleotide sequence ID" value="NZ_OBEH01000002.1"/>
</dbReference>
<dbReference type="SUPFAM" id="SSF51735">
    <property type="entry name" value="NAD(P)-binding Rossmann-fold domains"/>
    <property type="match status" value="1"/>
</dbReference>
<dbReference type="AlphaFoldDB" id="A0A285MS19"/>
<keyword evidence="2" id="KW-0560">Oxidoreductase</keyword>
<dbReference type="Pfam" id="PF13561">
    <property type="entry name" value="adh_short_C2"/>
    <property type="match status" value="1"/>
</dbReference>
<dbReference type="PANTHER" id="PTHR43477">
    <property type="entry name" value="DIHYDROANTICAPSIN 7-DEHYDROGENASE"/>
    <property type="match status" value="1"/>
</dbReference>
<accession>A0A285MS19</accession>
<dbReference type="Proteomes" id="UP000219048">
    <property type="component" value="Unassembled WGS sequence"/>
</dbReference>